<dbReference type="AlphaFoldDB" id="A0A3N2Q685"/>
<dbReference type="EMBL" id="ML119051">
    <property type="protein sequence ID" value="ROT42168.1"/>
    <property type="molecule type" value="Genomic_DNA"/>
</dbReference>
<reference evidence="2 3" key="1">
    <citation type="journal article" date="2018" name="Mol. Ecol.">
        <title>The obligate alkalophilic soda-lake fungus Sodiomyces alkalinus has shifted to a protein diet.</title>
        <authorList>
            <person name="Grum-Grzhimaylo A.A."/>
            <person name="Falkoski D.L."/>
            <person name="van den Heuvel J."/>
            <person name="Valero-Jimenez C.A."/>
            <person name="Min B."/>
            <person name="Choi I.G."/>
            <person name="Lipzen A."/>
            <person name="Daum C.G."/>
            <person name="Aanen D.K."/>
            <person name="Tsang A."/>
            <person name="Henrissat B."/>
            <person name="Bilanenko E.N."/>
            <person name="de Vries R.P."/>
            <person name="van Kan J.A.L."/>
            <person name="Grigoriev I.V."/>
            <person name="Debets A.J.M."/>
        </authorList>
    </citation>
    <scope>NUCLEOTIDE SEQUENCE [LARGE SCALE GENOMIC DNA]</scope>
    <source>
        <strain evidence="2 3">F11</strain>
    </source>
</reference>
<dbReference type="Proteomes" id="UP000272025">
    <property type="component" value="Unassembled WGS sequence"/>
</dbReference>
<evidence type="ECO:0000256" key="1">
    <source>
        <dbReference type="SAM" id="Phobius"/>
    </source>
</evidence>
<evidence type="ECO:0000313" key="3">
    <source>
        <dbReference type="Proteomes" id="UP000272025"/>
    </source>
</evidence>
<keyword evidence="1" id="KW-0472">Membrane</keyword>
<evidence type="ECO:0000313" key="2">
    <source>
        <dbReference type="EMBL" id="ROT42168.1"/>
    </source>
</evidence>
<dbReference type="RefSeq" id="XP_028469974.1">
    <property type="nucleotide sequence ID" value="XM_028615764.1"/>
</dbReference>
<gene>
    <name evidence="2" type="ORF">SODALDRAFT_9041</name>
</gene>
<organism evidence="2 3">
    <name type="scientific">Sodiomyces alkalinus (strain CBS 110278 / VKM F-3762 / F11)</name>
    <name type="common">Alkaliphilic filamentous fungus</name>
    <dbReference type="NCBI Taxonomy" id="1314773"/>
    <lineage>
        <taxon>Eukaryota</taxon>
        <taxon>Fungi</taxon>
        <taxon>Dikarya</taxon>
        <taxon>Ascomycota</taxon>
        <taxon>Pezizomycotina</taxon>
        <taxon>Sordariomycetes</taxon>
        <taxon>Hypocreomycetidae</taxon>
        <taxon>Glomerellales</taxon>
        <taxon>Plectosphaerellaceae</taxon>
        <taxon>Sodiomyces</taxon>
    </lineage>
</organism>
<keyword evidence="1" id="KW-1133">Transmembrane helix</keyword>
<name>A0A3N2Q685_SODAK</name>
<feature type="transmembrane region" description="Helical" evidence="1">
    <location>
        <begin position="28"/>
        <end position="45"/>
    </location>
</feature>
<feature type="transmembrane region" description="Helical" evidence="1">
    <location>
        <begin position="65"/>
        <end position="89"/>
    </location>
</feature>
<accession>A0A3N2Q685</accession>
<dbReference type="GeneID" id="39584241"/>
<keyword evidence="3" id="KW-1185">Reference proteome</keyword>
<protein>
    <submittedName>
        <fullName evidence="2">Uncharacterized protein</fullName>
    </submittedName>
</protein>
<sequence>MLRGTISRSNYLGCWDHPRLNRRWWRSAFWQLSIPTILGLSPPLAPPLAANYSTWGPGRSGDHLYYYIYMCVCVCVFPLEFRGLAVMALGFSMDFDRKGGELQDEGLLFRFKSQKSSGVRGVRVWQHRVW</sequence>
<keyword evidence="1" id="KW-0812">Transmembrane</keyword>
<proteinExistence type="predicted"/>